<dbReference type="RefSeq" id="WP_057836221.1">
    <property type="nucleotide sequence ID" value="NZ_LLXZ01000101.1"/>
</dbReference>
<evidence type="ECO:0000259" key="1">
    <source>
        <dbReference type="PROSITE" id="PS51819"/>
    </source>
</evidence>
<feature type="domain" description="VOC" evidence="1">
    <location>
        <begin position="17"/>
        <end position="158"/>
    </location>
</feature>
<evidence type="ECO:0000313" key="3">
    <source>
        <dbReference type="Proteomes" id="UP000050863"/>
    </source>
</evidence>
<protein>
    <submittedName>
        <fullName evidence="2">Glyoxalase</fullName>
    </submittedName>
</protein>
<sequence>MNATAPRTPATPAVDLKLEIVVIPVADVERTKQFYTNLGWRLDADFAGPDDYRVIQFTPPGSSASVIFGKNVTPAAPGSAQGLYLVVSDIEAARKELLDRGVAISDVFHANGDVHVGTDEPYLFGRNRLSGPHPERGSYRSYASFSDPDGNGWLLQEVTARLPGRIDGNATSFNSSADLAAAFRRAAAAHGEYEKQNGGKHDENWPDWYADYIVNEQHGQQQAA</sequence>
<evidence type="ECO:0000313" key="2">
    <source>
        <dbReference type="EMBL" id="KRR07625.1"/>
    </source>
</evidence>
<dbReference type="AlphaFoldDB" id="A0A0R3LIL4"/>
<dbReference type="InterPro" id="IPR004360">
    <property type="entry name" value="Glyas_Fos-R_dOase_dom"/>
</dbReference>
<dbReference type="Gene3D" id="3.10.180.10">
    <property type="entry name" value="2,3-Dihydroxybiphenyl 1,2-Dioxygenase, domain 1"/>
    <property type="match status" value="1"/>
</dbReference>
<dbReference type="SUPFAM" id="SSF54593">
    <property type="entry name" value="Glyoxalase/Bleomycin resistance protein/Dihydroxybiphenyl dioxygenase"/>
    <property type="match status" value="1"/>
</dbReference>
<comment type="caution">
    <text evidence="2">The sequence shown here is derived from an EMBL/GenBank/DDBJ whole genome shotgun (WGS) entry which is preliminary data.</text>
</comment>
<dbReference type="InterPro" id="IPR029068">
    <property type="entry name" value="Glyas_Bleomycin-R_OHBP_Dase"/>
</dbReference>
<keyword evidence="3" id="KW-1185">Reference proteome</keyword>
<dbReference type="InterPro" id="IPR037523">
    <property type="entry name" value="VOC_core"/>
</dbReference>
<dbReference type="OrthoDB" id="485032at2"/>
<dbReference type="EMBL" id="LLXZ01000101">
    <property type="protein sequence ID" value="KRR07625.1"/>
    <property type="molecule type" value="Genomic_DNA"/>
</dbReference>
<organism evidence="2 3">
    <name type="scientific">Bradyrhizobium jicamae</name>
    <dbReference type="NCBI Taxonomy" id="280332"/>
    <lineage>
        <taxon>Bacteria</taxon>
        <taxon>Pseudomonadati</taxon>
        <taxon>Pseudomonadota</taxon>
        <taxon>Alphaproteobacteria</taxon>
        <taxon>Hyphomicrobiales</taxon>
        <taxon>Nitrobacteraceae</taxon>
        <taxon>Bradyrhizobium</taxon>
    </lineage>
</organism>
<accession>A0A0R3LIL4</accession>
<dbReference type="Proteomes" id="UP000050863">
    <property type="component" value="Unassembled WGS sequence"/>
</dbReference>
<dbReference type="Pfam" id="PF00903">
    <property type="entry name" value="Glyoxalase"/>
    <property type="match status" value="1"/>
</dbReference>
<gene>
    <name evidence="2" type="ORF">CQ12_27730</name>
</gene>
<name>A0A0R3LIL4_9BRAD</name>
<proteinExistence type="predicted"/>
<dbReference type="PROSITE" id="PS51819">
    <property type="entry name" value="VOC"/>
    <property type="match status" value="1"/>
</dbReference>
<reference evidence="2 3" key="1">
    <citation type="submission" date="2014-03" db="EMBL/GenBank/DDBJ databases">
        <title>Bradyrhizobium valentinum sp. nov., isolated from effective nodules of Lupinus mariae-josephae, a lupine endemic of basic-lime soils in Eastern Spain.</title>
        <authorList>
            <person name="Duran D."/>
            <person name="Rey L."/>
            <person name="Navarro A."/>
            <person name="Busquets A."/>
            <person name="Imperial J."/>
            <person name="Ruiz-Argueso T."/>
        </authorList>
    </citation>
    <scope>NUCLEOTIDE SEQUENCE [LARGE SCALE GENOMIC DNA]</scope>
    <source>
        <strain evidence="2 3">PAC68</strain>
    </source>
</reference>
<dbReference type="STRING" id="280332.CQ12_27730"/>